<dbReference type="InterPro" id="IPR003657">
    <property type="entry name" value="WRKY_dom"/>
</dbReference>
<dbReference type="SMART" id="SM00774">
    <property type="entry name" value="WRKY"/>
    <property type="match status" value="2"/>
</dbReference>
<evidence type="ECO:0000259" key="11">
    <source>
        <dbReference type="PROSITE" id="PS50811"/>
    </source>
</evidence>
<dbReference type="SUPFAM" id="SSF118290">
    <property type="entry name" value="WRKY DNA-binding domain"/>
    <property type="match status" value="2"/>
</dbReference>
<keyword evidence="2" id="KW-0479">Metal-binding</keyword>
<dbReference type="InterPro" id="IPR044810">
    <property type="entry name" value="WRKY_plant"/>
</dbReference>
<dbReference type="PROSITE" id="PS50811">
    <property type="entry name" value="WRKY"/>
    <property type="match status" value="2"/>
</dbReference>
<name>A0A6G8R7N3_ISATI</name>
<dbReference type="FunFam" id="2.20.25.80:FF:000003">
    <property type="entry name" value="WRKY transcription factor 57"/>
    <property type="match status" value="1"/>
</dbReference>
<feature type="domain" description="WRKY" evidence="11">
    <location>
        <begin position="284"/>
        <end position="349"/>
    </location>
</feature>
<evidence type="ECO:0000256" key="7">
    <source>
        <dbReference type="ARBA" id="ARBA00023163"/>
    </source>
</evidence>
<reference evidence="12" key="1">
    <citation type="journal article" date="2020" name="Acta Pharm. Sin. B (APSB)">
        <title>IiWRKY34 positively regulates yield, lignan biosynthesis and stress tolerance in Isatis indigotica.</title>
        <authorList>
            <person name="Xiao Y."/>
            <person name="Feng J."/>
            <person name="Li Q."/>
            <person name="Zhou Y."/>
            <person name="Bu Q."/>
            <person name="Zhou J."/>
            <person name="Tan H."/>
            <person name="Yang Y."/>
            <person name="Zhang L."/>
            <person name="Chen W."/>
        </authorList>
    </citation>
    <scope>NUCLEOTIDE SEQUENCE</scope>
</reference>
<feature type="region of interest" description="Disordered" evidence="10">
    <location>
        <begin position="236"/>
        <end position="261"/>
    </location>
</feature>
<feature type="compositionally biased region" description="Basic and acidic residues" evidence="10">
    <location>
        <begin position="420"/>
        <end position="434"/>
    </location>
</feature>
<dbReference type="GO" id="GO:0046872">
    <property type="term" value="F:metal ion binding"/>
    <property type="evidence" value="ECO:0007669"/>
    <property type="project" value="UniProtKB-KW"/>
</dbReference>
<feature type="region of interest" description="Disordered" evidence="10">
    <location>
        <begin position="1"/>
        <end position="20"/>
    </location>
</feature>
<dbReference type="Pfam" id="PF03106">
    <property type="entry name" value="WRKY"/>
    <property type="match status" value="2"/>
</dbReference>
<keyword evidence="5" id="KW-0805">Transcription regulation</keyword>
<dbReference type="InterPro" id="IPR036576">
    <property type="entry name" value="WRKY_dom_sf"/>
</dbReference>
<keyword evidence="8" id="KW-0539">Nucleus</keyword>
<comment type="subcellular location">
    <subcellularLocation>
        <location evidence="1">Nucleus</location>
    </subcellularLocation>
</comment>
<evidence type="ECO:0000313" key="12">
    <source>
        <dbReference type="EMBL" id="QIN97397.1"/>
    </source>
</evidence>
<evidence type="ECO:0000256" key="9">
    <source>
        <dbReference type="ARBA" id="ARBA00061157"/>
    </source>
</evidence>
<feature type="region of interest" description="Disordered" evidence="10">
    <location>
        <begin position="341"/>
        <end position="476"/>
    </location>
</feature>
<dbReference type="Gene3D" id="2.20.25.80">
    <property type="entry name" value="WRKY domain"/>
    <property type="match status" value="2"/>
</dbReference>
<feature type="compositionally biased region" description="Basic and acidic residues" evidence="10">
    <location>
        <begin position="463"/>
        <end position="476"/>
    </location>
</feature>
<evidence type="ECO:0000256" key="4">
    <source>
        <dbReference type="ARBA" id="ARBA00022833"/>
    </source>
</evidence>
<keyword evidence="4" id="KW-0862">Zinc</keyword>
<feature type="compositionally biased region" description="Basic and acidic residues" evidence="10">
    <location>
        <begin position="388"/>
        <end position="398"/>
    </location>
</feature>
<evidence type="ECO:0000256" key="6">
    <source>
        <dbReference type="ARBA" id="ARBA00023125"/>
    </source>
</evidence>
<evidence type="ECO:0000256" key="5">
    <source>
        <dbReference type="ARBA" id="ARBA00023015"/>
    </source>
</evidence>
<comment type="similarity">
    <text evidence="9">Belongs to the WRKY group I family.</text>
</comment>
<accession>A0A6G8R7N3</accession>
<evidence type="ECO:0000256" key="2">
    <source>
        <dbReference type="ARBA" id="ARBA00022723"/>
    </source>
</evidence>
<evidence type="ECO:0000256" key="10">
    <source>
        <dbReference type="SAM" id="MobiDB-lite"/>
    </source>
</evidence>
<feature type="region of interest" description="Disordered" evidence="10">
    <location>
        <begin position="196"/>
        <end position="218"/>
    </location>
</feature>
<feature type="compositionally biased region" description="Basic and acidic residues" evidence="10">
    <location>
        <begin position="367"/>
        <end position="376"/>
    </location>
</feature>
<dbReference type="EMBL" id="MN480646">
    <property type="protein sequence ID" value="QIN97397.1"/>
    <property type="molecule type" value="mRNA"/>
</dbReference>
<evidence type="ECO:0000256" key="1">
    <source>
        <dbReference type="ARBA" id="ARBA00004123"/>
    </source>
</evidence>
<organism evidence="12">
    <name type="scientific">Isatis tinctoria</name>
    <name type="common">Dyer's woad</name>
    <name type="synonym">Isatis indigotica</name>
    <dbReference type="NCBI Taxonomy" id="161756"/>
    <lineage>
        <taxon>Eukaryota</taxon>
        <taxon>Viridiplantae</taxon>
        <taxon>Streptophyta</taxon>
        <taxon>Embryophyta</taxon>
        <taxon>Tracheophyta</taxon>
        <taxon>Spermatophyta</taxon>
        <taxon>Magnoliopsida</taxon>
        <taxon>eudicotyledons</taxon>
        <taxon>Gunneridae</taxon>
        <taxon>Pentapetalae</taxon>
        <taxon>rosids</taxon>
        <taxon>malvids</taxon>
        <taxon>Brassicales</taxon>
        <taxon>Brassicaceae</taxon>
        <taxon>Isatideae</taxon>
        <taxon>Isatis</taxon>
    </lineage>
</organism>
<keyword evidence="7" id="KW-0804">Transcription</keyword>
<protein>
    <submittedName>
        <fullName evidence="12">WRKY60 transcription factor</fullName>
    </submittedName>
</protein>
<feature type="domain" description="WRKY" evidence="11">
    <location>
        <begin position="112"/>
        <end position="176"/>
    </location>
</feature>
<dbReference type="FunFam" id="2.20.25.80:FF:000006">
    <property type="entry name" value="WRKY transcription factor"/>
    <property type="match status" value="1"/>
</dbReference>
<sequence>MAEVGKVLASDMEVANSDETKAADVVATDKTEATPVTALTKTETVDERCETERCSSEKPESTDSKKILQLVPYTKPSVSEVDVASEKAPKIPESSSTVLSLQSGSEGSSPFIREKVMEDGYNWRKYGQKLVKGNEFVRSYYRCTHPNCKAKKQLERSPGGQVVDTVYFGEHDHPKPLGGAVPINQDRRGDVLTAVSKEKSSGSSVQTHRQTEPPKIHGGLHVSVIPLADDVKTAVSQSSRIKSDNTHKDINSPASKRRKKGVNIEHMSMERSNNESRNVVHTPTLFDIVNDGYRWRKYGQKSVKGSPYPRSYYRCSSSGCPVKKHVERSSHDTNLLITTYEGKHDHDMPPGRIVTHNNTMDSEVDEKEPNAKDTEVNKTPQSSALQIIKKDQRVEDHSRKKAKSNGFEKSLDQQGPVLDVKPKEQIKERSDVTKDQAANHVKSGTKSDDKTTVSHEIIARTVESQEQKPKAESGQS</sequence>
<keyword evidence="6" id="KW-0238">DNA-binding</keyword>
<dbReference type="PANTHER" id="PTHR31221:SF125">
    <property type="entry name" value="WRKY TRANSCRIPTION FACTOR 1"/>
    <property type="match status" value="1"/>
</dbReference>
<dbReference type="GO" id="GO:0005634">
    <property type="term" value="C:nucleus"/>
    <property type="evidence" value="ECO:0007669"/>
    <property type="project" value="UniProtKB-SubCell"/>
</dbReference>
<keyword evidence="3" id="KW-0677">Repeat</keyword>
<evidence type="ECO:0000256" key="3">
    <source>
        <dbReference type="ARBA" id="ARBA00022737"/>
    </source>
</evidence>
<dbReference type="AlphaFoldDB" id="A0A6G8R7N3"/>
<dbReference type="GO" id="GO:0043565">
    <property type="term" value="F:sequence-specific DNA binding"/>
    <property type="evidence" value="ECO:0007669"/>
    <property type="project" value="InterPro"/>
</dbReference>
<dbReference type="GO" id="GO:0003700">
    <property type="term" value="F:DNA-binding transcription factor activity"/>
    <property type="evidence" value="ECO:0007669"/>
    <property type="project" value="InterPro"/>
</dbReference>
<proteinExistence type="evidence at transcript level"/>
<feature type="compositionally biased region" description="Basic and acidic residues" evidence="10">
    <location>
        <begin position="241"/>
        <end position="250"/>
    </location>
</feature>
<evidence type="ECO:0000256" key="8">
    <source>
        <dbReference type="ARBA" id="ARBA00023242"/>
    </source>
</evidence>
<dbReference type="PANTHER" id="PTHR31221">
    <property type="entry name" value="WRKY TRANSCRIPTION FACTOR PROTEIN 1-RELATED"/>
    <property type="match status" value="1"/>
</dbReference>